<proteinExistence type="predicted"/>
<dbReference type="Proteomes" id="UP000231279">
    <property type="component" value="Unassembled WGS sequence"/>
</dbReference>
<dbReference type="OrthoDB" id="910577at2759"/>
<comment type="caution">
    <text evidence="2">The sequence shown here is derived from an EMBL/GenBank/DDBJ whole genome shotgun (WGS) entry which is preliminary data.</text>
</comment>
<dbReference type="AlphaFoldDB" id="A0A2G9I224"/>
<reference evidence="3" key="1">
    <citation type="journal article" date="2018" name="Gigascience">
        <title>Genome assembly of the Pink Ipe (Handroanthus impetiginosus, Bignoniaceae), a highly valued, ecologically keystone Neotropical timber forest tree.</title>
        <authorList>
            <person name="Silva-Junior O.B."/>
            <person name="Grattapaglia D."/>
            <person name="Novaes E."/>
            <person name="Collevatti R.G."/>
        </authorList>
    </citation>
    <scope>NUCLEOTIDE SEQUENCE [LARGE SCALE GENOMIC DNA]</scope>
    <source>
        <strain evidence="3">cv. UFG-1</strain>
    </source>
</reference>
<gene>
    <name evidence="2" type="ORF">CDL12_03471</name>
</gene>
<protein>
    <submittedName>
        <fullName evidence="2">Uncharacterized protein</fullName>
    </submittedName>
</protein>
<sequence>MGRYGRPWLLLANSLDMKEWSQEVSLSKTKEAWILLAAHYLRSNELICHQQSSSIEKAFFEVQCPLTNTLLTSFKELSIFLWDLHSLTSFLLTRSLYDKVIPSLEELTGVDQTNNRFIPYFCKYLFHVYHLLRKSNVGGQFSKKNMKYRQSPPCKEKKKAHQKLTHNPSGDFDAHQEWTTMEEIPF</sequence>
<evidence type="ECO:0000313" key="3">
    <source>
        <dbReference type="Proteomes" id="UP000231279"/>
    </source>
</evidence>
<dbReference type="EMBL" id="NKXS01000504">
    <property type="protein sequence ID" value="PIN23803.1"/>
    <property type="molecule type" value="Genomic_DNA"/>
</dbReference>
<keyword evidence="3" id="KW-1185">Reference proteome</keyword>
<feature type="region of interest" description="Disordered" evidence="1">
    <location>
        <begin position="143"/>
        <end position="173"/>
    </location>
</feature>
<accession>A0A2G9I224</accession>
<evidence type="ECO:0000313" key="2">
    <source>
        <dbReference type="EMBL" id="PIN23803.1"/>
    </source>
</evidence>
<evidence type="ECO:0000256" key="1">
    <source>
        <dbReference type="SAM" id="MobiDB-lite"/>
    </source>
</evidence>
<organism evidence="2 3">
    <name type="scientific">Handroanthus impetiginosus</name>
    <dbReference type="NCBI Taxonomy" id="429701"/>
    <lineage>
        <taxon>Eukaryota</taxon>
        <taxon>Viridiplantae</taxon>
        <taxon>Streptophyta</taxon>
        <taxon>Embryophyta</taxon>
        <taxon>Tracheophyta</taxon>
        <taxon>Spermatophyta</taxon>
        <taxon>Magnoliopsida</taxon>
        <taxon>eudicotyledons</taxon>
        <taxon>Gunneridae</taxon>
        <taxon>Pentapetalae</taxon>
        <taxon>asterids</taxon>
        <taxon>lamiids</taxon>
        <taxon>Lamiales</taxon>
        <taxon>Bignoniaceae</taxon>
        <taxon>Crescentiina</taxon>
        <taxon>Tabebuia alliance</taxon>
        <taxon>Handroanthus</taxon>
    </lineage>
</organism>
<name>A0A2G9I224_9LAMI</name>